<dbReference type="CDD" id="cd03445">
    <property type="entry name" value="Thioesterase_II_repeat2"/>
    <property type="match status" value="1"/>
</dbReference>
<evidence type="ECO:0000256" key="2">
    <source>
        <dbReference type="ARBA" id="ARBA00022801"/>
    </source>
</evidence>
<reference evidence="6 7" key="1">
    <citation type="submission" date="2019-03" db="EMBL/GenBank/DDBJ databases">
        <title>Sequencing the genomes of 1000 actinobacteria strains.</title>
        <authorList>
            <person name="Klenk H.-P."/>
        </authorList>
    </citation>
    <scope>NUCLEOTIDE SEQUENCE [LARGE SCALE GENOMIC DNA]</scope>
    <source>
        <strain evidence="6 7">DSM 18936</strain>
    </source>
</reference>
<gene>
    <name evidence="6" type="ORF">BDK89_2717</name>
</gene>
<dbReference type="GO" id="GO:0047617">
    <property type="term" value="F:fatty acyl-CoA hydrolase activity"/>
    <property type="evidence" value="ECO:0007669"/>
    <property type="project" value="InterPro"/>
</dbReference>
<accession>A0A4R7I3H0</accession>
<evidence type="ECO:0000313" key="7">
    <source>
        <dbReference type="Proteomes" id="UP000294558"/>
    </source>
</evidence>
<dbReference type="OrthoDB" id="9781019at2"/>
<dbReference type="InterPro" id="IPR049450">
    <property type="entry name" value="ACOT8-like_C"/>
</dbReference>
<dbReference type="EMBL" id="SOAU01000001">
    <property type="protein sequence ID" value="TDT17113.1"/>
    <property type="molecule type" value="Genomic_DNA"/>
</dbReference>
<dbReference type="Pfam" id="PF13622">
    <property type="entry name" value="4HBT_3"/>
    <property type="match status" value="1"/>
</dbReference>
<dbReference type="InterPro" id="IPR003703">
    <property type="entry name" value="Acyl_CoA_thio"/>
</dbReference>
<evidence type="ECO:0000259" key="4">
    <source>
        <dbReference type="Pfam" id="PF13622"/>
    </source>
</evidence>
<keyword evidence="2" id="KW-0378">Hydrolase</keyword>
<dbReference type="InterPro" id="IPR042171">
    <property type="entry name" value="Acyl-CoA_hotdog"/>
</dbReference>
<feature type="domain" description="Acyl-CoA thioesterase-like C-terminal" evidence="5">
    <location>
        <begin position="128"/>
        <end position="266"/>
    </location>
</feature>
<dbReference type="SUPFAM" id="SSF54637">
    <property type="entry name" value="Thioesterase/thiol ester dehydrase-isomerase"/>
    <property type="match status" value="2"/>
</dbReference>
<dbReference type="Gene3D" id="2.40.160.210">
    <property type="entry name" value="Acyl-CoA thioesterase, double hotdog domain"/>
    <property type="match status" value="1"/>
</dbReference>
<dbReference type="PANTHER" id="PTHR11066">
    <property type="entry name" value="ACYL-COA THIOESTERASE"/>
    <property type="match status" value="1"/>
</dbReference>
<comment type="caution">
    <text evidence="6">The sequence shown here is derived from an EMBL/GenBank/DDBJ whole genome shotgun (WGS) entry which is preliminary data.</text>
</comment>
<dbReference type="InterPro" id="IPR029069">
    <property type="entry name" value="HotDog_dom_sf"/>
</dbReference>
<dbReference type="GO" id="GO:0009062">
    <property type="term" value="P:fatty acid catabolic process"/>
    <property type="evidence" value="ECO:0007669"/>
    <property type="project" value="TreeGrafter"/>
</dbReference>
<organism evidence="6 7">
    <name type="scientific">Ilumatobacter fluminis</name>
    <dbReference type="NCBI Taxonomy" id="467091"/>
    <lineage>
        <taxon>Bacteria</taxon>
        <taxon>Bacillati</taxon>
        <taxon>Actinomycetota</taxon>
        <taxon>Acidimicrobiia</taxon>
        <taxon>Acidimicrobiales</taxon>
        <taxon>Ilumatobacteraceae</taxon>
        <taxon>Ilumatobacter</taxon>
    </lineage>
</organism>
<protein>
    <submittedName>
        <fullName evidence="6">Acyl-CoA thioesterase-2</fullName>
    </submittedName>
</protein>
<name>A0A4R7I3H0_9ACTN</name>
<sequence>MATPTYRTVDFVDLLTLEPHGPDTYVGTTAEYPWGGRLFGGQVVAQALRAAIETVDAERPVHSLHSYFIRPGTPDEPVRFEVERLRDGRSFSTRQVVARQSAGAILNLSASFQSPEDEADVTVGGVPDALPRPDDPETSDHSWGALLERRKVVSPDGRIGYWIRLDAALPDDPAVHACGLAFMSDAAPSRPARALHPEFAGRENDRHWFQGASLDHAVWFHRPSRADEWHWFDARANGLSNARGLVTADAYTESGVHAASIAQEVLLRKKR</sequence>
<evidence type="ECO:0000313" key="6">
    <source>
        <dbReference type="EMBL" id="TDT17113.1"/>
    </source>
</evidence>
<dbReference type="RefSeq" id="WP_133869419.1">
    <property type="nucleotide sequence ID" value="NZ_JAVJPS010000024.1"/>
</dbReference>
<feature type="compositionally biased region" description="Basic and acidic residues" evidence="3">
    <location>
        <begin position="131"/>
        <end position="140"/>
    </location>
</feature>
<keyword evidence="7" id="KW-1185">Reference proteome</keyword>
<dbReference type="CDD" id="cd03444">
    <property type="entry name" value="Thioesterase_II_repeat1"/>
    <property type="match status" value="1"/>
</dbReference>
<feature type="domain" description="Acyl-CoA thioesterase-like N-terminal HotDog" evidence="4">
    <location>
        <begin position="33"/>
        <end position="113"/>
    </location>
</feature>
<feature type="region of interest" description="Disordered" evidence="3">
    <location>
        <begin position="116"/>
        <end position="141"/>
    </location>
</feature>
<proteinExistence type="inferred from homology"/>
<dbReference type="Proteomes" id="UP000294558">
    <property type="component" value="Unassembled WGS sequence"/>
</dbReference>
<dbReference type="Pfam" id="PF20789">
    <property type="entry name" value="4HBT_3C"/>
    <property type="match status" value="1"/>
</dbReference>
<dbReference type="AlphaFoldDB" id="A0A4R7I3H0"/>
<dbReference type="PANTHER" id="PTHR11066:SF34">
    <property type="entry name" value="ACYL-COENZYME A THIOESTERASE 8"/>
    <property type="match status" value="1"/>
</dbReference>
<evidence type="ECO:0000256" key="3">
    <source>
        <dbReference type="SAM" id="MobiDB-lite"/>
    </source>
</evidence>
<evidence type="ECO:0000259" key="5">
    <source>
        <dbReference type="Pfam" id="PF20789"/>
    </source>
</evidence>
<comment type="similarity">
    <text evidence="1">Belongs to the C/M/P thioester hydrolase family.</text>
</comment>
<dbReference type="InterPro" id="IPR049449">
    <property type="entry name" value="TesB_ACOT8-like_N"/>
</dbReference>
<dbReference type="GO" id="GO:0006637">
    <property type="term" value="P:acyl-CoA metabolic process"/>
    <property type="evidence" value="ECO:0007669"/>
    <property type="project" value="InterPro"/>
</dbReference>
<evidence type="ECO:0000256" key="1">
    <source>
        <dbReference type="ARBA" id="ARBA00006538"/>
    </source>
</evidence>